<dbReference type="Proteomes" id="UP000821865">
    <property type="component" value="Chromosome 2"/>
</dbReference>
<gene>
    <name evidence="1" type="ORF">HPB49_014361</name>
</gene>
<protein>
    <submittedName>
        <fullName evidence="1">Uncharacterized protein</fullName>
    </submittedName>
</protein>
<proteinExistence type="predicted"/>
<dbReference type="EMBL" id="CM023471">
    <property type="protein sequence ID" value="KAH7966205.1"/>
    <property type="molecule type" value="Genomic_DNA"/>
</dbReference>
<evidence type="ECO:0000313" key="1">
    <source>
        <dbReference type="EMBL" id="KAH7966205.1"/>
    </source>
</evidence>
<keyword evidence="2" id="KW-1185">Reference proteome</keyword>
<name>A0ACB8DDV0_DERSI</name>
<sequence length="296" mass="33744">MLRSEGMTRSKAEPCAYASKKNNLILSVYVDDLVIIAEDEKQIADLKSRLNQQFDARDLGEASHILSIRLKKEKDGKLTLDQTAYADDMLETFNMHRSVGGHRDVKGGPKKKAYVIQGSEMGHMRGWRMGQVYLIMRQLQQAGISPKAFILERYDLEPQREIRFFDVTKGTDVQCGATPFGYSRRMKEELAKDIVLRKKKDSDADEDMDWFTADPEDDEDFTSVYETVLEESKDPSEEVLGHEASDDWGEHSIFAAILACLVCLVPLIYFLFYVLYFGAKAITYTKNAISVQSRHL</sequence>
<comment type="caution">
    <text evidence="1">The sequence shown here is derived from an EMBL/GenBank/DDBJ whole genome shotgun (WGS) entry which is preliminary data.</text>
</comment>
<reference evidence="1" key="1">
    <citation type="submission" date="2020-05" db="EMBL/GenBank/DDBJ databases">
        <title>Large-scale comparative analyses of tick genomes elucidate their genetic diversity and vector capacities.</title>
        <authorList>
            <person name="Jia N."/>
            <person name="Wang J."/>
            <person name="Shi W."/>
            <person name="Du L."/>
            <person name="Sun Y."/>
            <person name="Zhan W."/>
            <person name="Jiang J."/>
            <person name="Wang Q."/>
            <person name="Zhang B."/>
            <person name="Ji P."/>
            <person name="Sakyi L.B."/>
            <person name="Cui X."/>
            <person name="Yuan T."/>
            <person name="Jiang B."/>
            <person name="Yang W."/>
            <person name="Lam T.T.-Y."/>
            <person name="Chang Q."/>
            <person name="Ding S."/>
            <person name="Wang X."/>
            <person name="Zhu J."/>
            <person name="Ruan X."/>
            <person name="Zhao L."/>
            <person name="Wei J."/>
            <person name="Que T."/>
            <person name="Du C."/>
            <person name="Cheng J."/>
            <person name="Dai P."/>
            <person name="Han X."/>
            <person name="Huang E."/>
            <person name="Gao Y."/>
            <person name="Liu J."/>
            <person name="Shao H."/>
            <person name="Ye R."/>
            <person name="Li L."/>
            <person name="Wei W."/>
            <person name="Wang X."/>
            <person name="Wang C."/>
            <person name="Yang T."/>
            <person name="Huo Q."/>
            <person name="Li W."/>
            <person name="Guo W."/>
            <person name="Chen H."/>
            <person name="Zhou L."/>
            <person name="Ni X."/>
            <person name="Tian J."/>
            <person name="Zhou Y."/>
            <person name="Sheng Y."/>
            <person name="Liu T."/>
            <person name="Pan Y."/>
            <person name="Xia L."/>
            <person name="Li J."/>
            <person name="Zhao F."/>
            <person name="Cao W."/>
        </authorList>
    </citation>
    <scope>NUCLEOTIDE SEQUENCE</scope>
    <source>
        <strain evidence="1">Dsil-2018</strain>
    </source>
</reference>
<organism evidence="1 2">
    <name type="scientific">Dermacentor silvarum</name>
    <name type="common">Tick</name>
    <dbReference type="NCBI Taxonomy" id="543639"/>
    <lineage>
        <taxon>Eukaryota</taxon>
        <taxon>Metazoa</taxon>
        <taxon>Ecdysozoa</taxon>
        <taxon>Arthropoda</taxon>
        <taxon>Chelicerata</taxon>
        <taxon>Arachnida</taxon>
        <taxon>Acari</taxon>
        <taxon>Parasitiformes</taxon>
        <taxon>Ixodida</taxon>
        <taxon>Ixodoidea</taxon>
        <taxon>Ixodidae</taxon>
        <taxon>Rhipicephalinae</taxon>
        <taxon>Dermacentor</taxon>
    </lineage>
</organism>
<accession>A0ACB8DDV0</accession>
<evidence type="ECO:0000313" key="2">
    <source>
        <dbReference type="Proteomes" id="UP000821865"/>
    </source>
</evidence>